<organism evidence="3 4">
    <name type="scientific">Sphingomonas aerolata</name>
    <dbReference type="NCBI Taxonomy" id="185951"/>
    <lineage>
        <taxon>Bacteria</taxon>
        <taxon>Pseudomonadati</taxon>
        <taxon>Pseudomonadota</taxon>
        <taxon>Alphaproteobacteria</taxon>
        <taxon>Sphingomonadales</taxon>
        <taxon>Sphingomonadaceae</taxon>
        <taxon>Sphingomonas</taxon>
    </lineage>
</organism>
<keyword evidence="1" id="KW-0732">Signal</keyword>
<reference evidence="3 4" key="1">
    <citation type="submission" date="2018-04" db="EMBL/GenBank/DDBJ databases">
        <title>Genomic Encyclopedia of Type Strains, Phase III (KMG-III): the genomes of soil and plant-associated and newly described type strains.</title>
        <authorList>
            <person name="Whitman W."/>
        </authorList>
    </citation>
    <scope>NUCLEOTIDE SEQUENCE [LARGE SCALE GENOMIC DNA]</scope>
    <source>
        <strain evidence="3 4">NW12</strain>
    </source>
</reference>
<dbReference type="Proteomes" id="UP000240996">
    <property type="component" value="Unassembled WGS sequence"/>
</dbReference>
<evidence type="ECO:0000259" key="2">
    <source>
        <dbReference type="Pfam" id="PF05229"/>
    </source>
</evidence>
<comment type="caution">
    <text evidence="3">The sequence shown here is derived from an EMBL/GenBank/DDBJ whole genome shotgun (WGS) entry which is preliminary data.</text>
</comment>
<keyword evidence="3" id="KW-0167">Capsid protein</keyword>
<evidence type="ECO:0000313" key="4">
    <source>
        <dbReference type="Proteomes" id="UP000240996"/>
    </source>
</evidence>
<keyword evidence="4" id="KW-1185">Reference proteome</keyword>
<dbReference type="EMBL" id="PZZN01000001">
    <property type="protein sequence ID" value="PTM47307.1"/>
    <property type="molecule type" value="Genomic_DNA"/>
</dbReference>
<dbReference type="PANTHER" id="PTHR37089:SF3">
    <property type="entry name" value="EXPORTED PROTEIN"/>
    <property type="match status" value="1"/>
</dbReference>
<evidence type="ECO:0000256" key="1">
    <source>
        <dbReference type="SAM" id="SignalP"/>
    </source>
</evidence>
<dbReference type="SMART" id="SM00972">
    <property type="entry name" value="SCPU"/>
    <property type="match status" value="1"/>
</dbReference>
<name>A0A2T4YU37_9SPHN</name>
<sequence>MIARVLFAIFCLAIPAVADAGCSVSASGVAFGNYDGSATSADDATGTITINCFILSGLGGYTIALSPGRDGSYTARRMISGTATLPYQLYADPARTQIWGDGSGGSSTVRSFDIIPLLGGSSTYQIYGRIPANLSPRPGAYNDTIVITVSY</sequence>
<accession>A0A2T4YU37</accession>
<feature type="chain" id="PRO_5015567381" evidence="1">
    <location>
        <begin position="21"/>
        <end position="151"/>
    </location>
</feature>
<proteinExistence type="predicted"/>
<dbReference type="Pfam" id="PF05229">
    <property type="entry name" value="SCPU"/>
    <property type="match status" value="1"/>
</dbReference>
<keyword evidence="3" id="KW-0946">Virion</keyword>
<gene>
    <name evidence="3" type="ORF">C8J24_0700</name>
</gene>
<feature type="signal peptide" evidence="1">
    <location>
        <begin position="1"/>
        <end position="20"/>
    </location>
</feature>
<dbReference type="AlphaFoldDB" id="A0A2T4YU37"/>
<dbReference type="InterPro" id="IPR053167">
    <property type="entry name" value="Spore_coat_component"/>
</dbReference>
<dbReference type="InterPro" id="IPR007893">
    <property type="entry name" value="Spore_coat_U/FanG"/>
</dbReference>
<feature type="domain" description="Spore coat protein U/FanG" evidence="2">
    <location>
        <begin position="10"/>
        <end position="148"/>
    </location>
</feature>
<dbReference type="RefSeq" id="WP_107930334.1">
    <property type="nucleotide sequence ID" value="NZ_JAAOYQ010000001.1"/>
</dbReference>
<protein>
    <submittedName>
        <fullName evidence="3">Spore coat protein U-like protein</fullName>
    </submittedName>
</protein>
<evidence type="ECO:0000313" key="3">
    <source>
        <dbReference type="EMBL" id="PTM47307.1"/>
    </source>
</evidence>
<dbReference type="PANTHER" id="PTHR37089">
    <property type="entry name" value="PROTEIN U-RELATED"/>
    <property type="match status" value="1"/>
</dbReference>